<keyword evidence="3" id="KW-0418">Kinase</keyword>
<dbReference type="AlphaFoldDB" id="A0A699YL81"/>
<keyword evidence="4" id="KW-1185">Reference proteome</keyword>
<proteinExistence type="predicted"/>
<reference evidence="3 4" key="1">
    <citation type="submission" date="2020-02" db="EMBL/GenBank/DDBJ databases">
        <title>Draft genome sequence of Haematococcus lacustris strain NIES-144.</title>
        <authorList>
            <person name="Morimoto D."/>
            <person name="Nakagawa S."/>
            <person name="Yoshida T."/>
            <person name="Sawayama S."/>
        </authorList>
    </citation>
    <scope>NUCLEOTIDE SEQUENCE [LARGE SCALE GENOMIC DNA]</scope>
    <source>
        <strain evidence="3 4">NIES-144</strain>
    </source>
</reference>
<gene>
    <name evidence="3" type="ORF">HaLaN_06249</name>
</gene>
<dbReference type="Pfam" id="PF23606">
    <property type="entry name" value="HEAT_ULK4"/>
    <property type="match status" value="1"/>
</dbReference>
<dbReference type="PANTHER" id="PTHR46562:SF1">
    <property type="entry name" value="SERINE_THREONINE-PROTEIN KINASE ULK4"/>
    <property type="match status" value="1"/>
</dbReference>
<evidence type="ECO:0000259" key="1">
    <source>
        <dbReference type="Pfam" id="PF23606"/>
    </source>
</evidence>
<dbReference type="GO" id="GO:0008017">
    <property type="term" value="F:microtubule binding"/>
    <property type="evidence" value="ECO:0007669"/>
    <property type="project" value="InterPro"/>
</dbReference>
<dbReference type="InterPro" id="IPR044591">
    <property type="entry name" value="RUK"/>
</dbReference>
<evidence type="ECO:0000313" key="3">
    <source>
        <dbReference type="EMBL" id="GFH10853.1"/>
    </source>
</evidence>
<organism evidence="3 4">
    <name type="scientific">Haematococcus lacustris</name>
    <name type="common">Green alga</name>
    <name type="synonym">Haematococcus pluvialis</name>
    <dbReference type="NCBI Taxonomy" id="44745"/>
    <lineage>
        <taxon>Eukaryota</taxon>
        <taxon>Viridiplantae</taxon>
        <taxon>Chlorophyta</taxon>
        <taxon>core chlorophytes</taxon>
        <taxon>Chlorophyceae</taxon>
        <taxon>CS clade</taxon>
        <taxon>Chlamydomonadales</taxon>
        <taxon>Haematococcaceae</taxon>
        <taxon>Haematococcus</taxon>
    </lineage>
</organism>
<feature type="non-terminal residue" evidence="3">
    <location>
        <position position="1"/>
    </location>
</feature>
<name>A0A699YL81_HAELA</name>
<feature type="domain" description="Serine/threonine-protein kinase ULK4/RUNKEL HEAT repeats" evidence="1">
    <location>
        <begin position="2"/>
        <end position="115"/>
    </location>
</feature>
<accession>A0A699YL81</accession>
<feature type="non-terminal residue" evidence="3">
    <location>
        <position position="281"/>
    </location>
</feature>
<keyword evidence="3" id="KW-0808">Transferase</keyword>
<dbReference type="PANTHER" id="PTHR46562">
    <property type="entry name" value="SERINE/THREONINE-KINASE ULK4-LIKE PROTEIN-RELATED"/>
    <property type="match status" value="1"/>
</dbReference>
<dbReference type="EMBL" id="BLLF01000353">
    <property type="protein sequence ID" value="GFH10853.1"/>
    <property type="molecule type" value="Genomic_DNA"/>
</dbReference>
<feature type="domain" description="RUNKEL ARM-repeat" evidence="2">
    <location>
        <begin position="125"/>
        <end position="203"/>
    </location>
</feature>
<comment type="caution">
    <text evidence="3">The sequence shown here is derived from an EMBL/GenBank/DDBJ whole genome shotgun (WGS) entry which is preliminary data.</text>
</comment>
<dbReference type="InterPro" id="IPR056981">
    <property type="entry name" value="HEAT_ULK4_RUNKEL"/>
</dbReference>
<protein>
    <submittedName>
        <fullName evidence="3">Serine/threonine-protein kinase ULK4</fullName>
    </submittedName>
</protein>
<evidence type="ECO:0000313" key="4">
    <source>
        <dbReference type="Proteomes" id="UP000485058"/>
    </source>
</evidence>
<sequence>QMELVLQHYQAMLDTLLPALCAVVRTMSESGDMRFFCLRMVSEATQQCLMDPGLYGTPATSTAERQVGLATDAIDNLMTSHVLPMVPQLLRDEDPMPLYGLKLLGGLLEVNPGYVRAVEALGLAPQFFDFLSLEHSNNNVHNIRLCRQIMAAGAMPIQDLVAMQVADKVAAVLEYATQNSVEPFLEPVLELCHAIVQRDAREVEAGRSDGALMAVLLEQSGVFLELCARPDAASSTAAAVCLLDMVNMYPQQCAPWLMAAESLAAVTAALQGDASAGSPAP</sequence>
<dbReference type="GO" id="GO:0000914">
    <property type="term" value="P:phragmoplast assembly"/>
    <property type="evidence" value="ECO:0007669"/>
    <property type="project" value="InterPro"/>
</dbReference>
<dbReference type="GO" id="GO:0016301">
    <property type="term" value="F:kinase activity"/>
    <property type="evidence" value="ECO:0007669"/>
    <property type="project" value="UniProtKB-KW"/>
</dbReference>
<dbReference type="InterPro" id="IPR056980">
    <property type="entry name" value="ARM_RUK"/>
</dbReference>
<evidence type="ECO:0000259" key="2">
    <source>
        <dbReference type="Pfam" id="PF24970"/>
    </source>
</evidence>
<dbReference type="Pfam" id="PF24970">
    <property type="entry name" value="ARM_RUK"/>
    <property type="match status" value="1"/>
</dbReference>
<dbReference type="Proteomes" id="UP000485058">
    <property type="component" value="Unassembled WGS sequence"/>
</dbReference>